<dbReference type="NCBIfam" id="NF033788">
    <property type="entry name" value="HTH_metalloreg"/>
    <property type="match status" value="1"/>
</dbReference>
<organism evidence="2 3">
    <name type="scientific">Pseudomonas farris</name>
    <dbReference type="NCBI Taxonomy" id="2841207"/>
    <lineage>
        <taxon>Bacteria</taxon>
        <taxon>Pseudomonadati</taxon>
        <taxon>Pseudomonadota</taxon>
        <taxon>Gammaproteobacteria</taxon>
        <taxon>Pseudomonadales</taxon>
        <taxon>Pseudomonadaceae</taxon>
        <taxon>Pseudomonas</taxon>
    </lineage>
</organism>
<dbReference type="Proteomes" id="UP000886900">
    <property type="component" value="Unassembled WGS sequence"/>
</dbReference>
<keyword evidence="3" id="KW-1185">Reference proteome</keyword>
<dbReference type="EMBL" id="JAHSTV010000008">
    <property type="protein sequence ID" value="MBV4465291.1"/>
    <property type="molecule type" value="Genomic_DNA"/>
</dbReference>
<evidence type="ECO:0000313" key="3">
    <source>
        <dbReference type="Proteomes" id="UP000886900"/>
    </source>
</evidence>
<gene>
    <name evidence="2" type="ORF">KVG95_18360</name>
</gene>
<dbReference type="InterPro" id="IPR011991">
    <property type="entry name" value="ArsR-like_HTH"/>
</dbReference>
<dbReference type="PANTHER" id="PTHR43861">
    <property type="entry name" value="TRANS-ACONITATE 2-METHYLTRANSFERASE-RELATED"/>
    <property type="match status" value="1"/>
</dbReference>
<dbReference type="CDD" id="cd02440">
    <property type="entry name" value="AdoMet_MTases"/>
    <property type="match status" value="1"/>
</dbReference>
<accession>A0ABS6PXV5</accession>
<proteinExistence type="predicted"/>
<dbReference type="Pfam" id="PF12840">
    <property type="entry name" value="HTH_20"/>
    <property type="match status" value="1"/>
</dbReference>
<feature type="domain" description="HTH arsR-type" evidence="1">
    <location>
        <begin position="8"/>
        <end position="102"/>
    </location>
</feature>
<sequence>MNLRAPSIRHDDCDELAALCKAGGDPLRLNVLRALANDSFGVLELAQIFGIGQSGMSHHLKVLAQADLVATRREGNAIFYRRALPHTDLLGGKLHTALLEEVDNLTLPTDVQSRIGQVHGQRAAASQDFFSRVAEKFRAQQDLIAGLPQYRESVVALLDKLGFGPGATAIEVGPGDGGFLPELAHRFVQVTALDNSPAMLDLARQVCEREMLANVSLQLADALNGVSLKADCVVLNMVLHHFAAPAEALKRMAHLLQPGGSLLVTELCSHNQSWAREACGDLWLGFEQDDLARWATAAGLVPGESLYVGLRNGFQIQVRHFQRPAGDTHHR</sequence>
<comment type="caution">
    <text evidence="2">The sequence shown here is derived from an EMBL/GenBank/DDBJ whole genome shotgun (WGS) entry which is preliminary data.</text>
</comment>
<dbReference type="InterPro" id="IPR001845">
    <property type="entry name" value="HTH_ArsR_DNA-bd_dom"/>
</dbReference>
<reference evidence="2" key="1">
    <citation type="submission" date="2021-06" db="EMBL/GenBank/DDBJ databases">
        <title>Updating the genus Pseudomonas: Description of 43 new species and partition of the Pseudomonas putida group.</title>
        <authorList>
            <person name="Girard L."/>
            <person name="Lood C."/>
            <person name="Vandamme P."/>
            <person name="Rokni-Zadeh H."/>
            <person name="Van Noort V."/>
            <person name="Hofte M."/>
            <person name="Lavigne R."/>
            <person name="De Mot R."/>
        </authorList>
    </citation>
    <scope>NUCLEOTIDE SEQUENCE</scope>
    <source>
        <strain evidence="2">SWRI79</strain>
    </source>
</reference>
<dbReference type="Pfam" id="PF13489">
    <property type="entry name" value="Methyltransf_23"/>
    <property type="match status" value="1"/>
</dbReference>
<dbReference type="SMART" id="SM00418">
    <property type="entry name" value="HTH_ARSR"/>
    <property type="match status" value="1"/>
</dbReference>
<evidence type="ECO:0000259" key="1">
    <source>
        <dbReference type="PROSITE" id="PS50987"/>
    </source>
</evidence>
<dbReference type="PANTHER" id="PTHR43861:SF1">
    <property type="entry name" value="TRANS-ACONITATE 2-METHYLTRANSFERASE"/>
    <property type="match status" value="1"/>
</dbReference>
<name>A0ABS6PXV5_9PSED</name>
<dbReference type="CDD" id="cd00090">
    <property type="entry name" value="HTH_ARSR"/>
    <property type="match status" value="1"/>
</dbReference>
<evidence type="ECO:0000313" key="2">
    <source>
        <dbReference type="EMBL" id="MBV4465291.1"/>
    </source>
</evidence>
<dbReference type="RefSeq" id="WP_217857433.1">
    <property type="nucleotide sequence ID" value="NZ_JAHSTV010000008.1"/>
</dbReference>
<protein>
    <submittedName>
        <fullName evidence="2">Metalloregulator ArsR/SmtB family transcription factor</fullName>
    </submittedName>
</protein>
<dbReference type="PROSITE" id="PS50987">
    <property type="entry name" value="HTH_ARSR_2"/>
    <property type="match status" value="1"/>
</dbReference>